<reference evidence="2" key="1">
    <citation type="submission" date="2021-01" db="EMBL/GenBank/DDBJ databases">
        <title>Caligus Genome Assembly.</title>
        <authorList>
            <person name="Gallardo-Escarate C."/>
        </authorList>
    </citation>
    <scope>NUCLEOTIDE SEQUENCE [LARGE SCALE GENOMIC DNA]</scope>
</reference>
<dbReference type="AlphaFoldDB" id="A0A7T8H1Y7"/>
<dbReference type="Proteomes" id="UP000595437">
    <property type="component" value="Chromosome 11"/>
</dbReference>
<accession>A0A7T8H1Y7</accession>
<gene>
    <name evidence="1" type="ORF">FKW44_016572</name>
</gene>
<name>A0A7T8H1Y7_CALRO</name>
<sequence>MSKILEEVEETERIYMKETSSSIPCPDLLTLRQEIPSRMPLKELSLQPLEDKEGPIFNSLEAVAFPSLDARGQIGFAEIQNAS</sequence>
<proteinExistence type="predicted"/>
<evidence type="ECO:0000313" key="1">
    <source>
        <dbReference type="EMBL" id="QQP42032.1"/>
    </source>
</evidence>
<organism evidence="1 2">
    <name type="scientific">Caligus rogercresseyi</name>
    <name type="common">Sea louse</name>
    <dbReference type="NCBI Taxonomy" id="217165"/>
    <lineage>
        <taxon>Eukaryota</taxon>
        <taxon>Metazoa</taxon>
        <taxon>Ecdysozoa</taxon>
        <taxon>Arthropoda</taxon>
        <taxon>Crustacea</taxon>
        <taxon>Multicrustacea</taxon>
        <taxon>Hexanauplia</taxon>
        <taxon>Copepoda</taxon>
        <taxon>Siphonostomatoida</taxon>
        <taxon>Caligidae</taxon>
        <taxon>Caligus</taxon>
    </lineage>
</organism>
<dbReference type="EMBL" id="CP045900">
    <property type="protein sequence ID" value="QQP42032.1"/>
    <property type="molecule type" value="Genomic_DNA"/>
</dbReference>
<evidence type="ECO:0000313" key="2">
    <source>
        <dbReference type="Proteomes" id="UP000595437"/>
    </source>
</evidence>
<keyword evidence="2" id="KW-1185">Reference proteome</keyword>
<protein>
    <submittedName>
        <fullName evidence="1">Uncharacterized protein</fullName>
    </submittedName>
</protein>